<name>A0A2P8F081_9RHOB</name>
<evidence type="ECO:0000313" key="1">
    <source>
        <dbReference type="EMBL" id="PSL15106.1"/>
    </source>
</evidence>
<accession>A0A2P8F081</accession>
<reference evidence="1 2" key="1">
    <citation type="submission" date="2018-03" db="EMBL/GenBank/DDBJ databases">
        <title>Genomic Encyclopedia of Archaeal and Bacterial Type Strains, Phase II (KMG-II): from individual species to whole genera.</title>
        <authorList>
            <person name="Goeker M."/>
        </authorList>
    </citation>
    <scope>NUCLEOTIDE SEQUENCE [LARGE SCALE GENOMIC DNA]</scope>
    <source>
        <strain evidence="1 2">DSM 100673</strain>
    </source>
</reference>
<dbReference type="EMBL" id="PYGJ01000026">
    <property type="protein sequence ID" value="PSL15106.1"/>
    <property type="molecule type" value="Genomic_DNA"/>
</dbReference>
<gene>
    <name evidence="1" type="ORF">CLV88_12625</name>
</gene>
<protein>
    <submittedName>
        <fullName evidence="1">Uncharacterized protein</fullName>
    </submittedName>
</protein>
<sequence>MARYGGWFSCPPITLSKVKHGRVSNSQGKSAVVQLASAVSTGRRNTLIFLERWSVDHEVPDADVLYGQ</sequence>
<evidence type="ECO:0000313" key="2">
    <source>
        <dbReference type="Proteomes" id="UP000240418"/>
    </source>
</evidence>
<dbReference type="AlphaFoldDB" id="A0A2P8F081"/>
<feature type="non-terminal residue" evidence="1">
    <location>
        <position position="68"/>
    </location>
</feature>
<proteinExistence type="predicted"/>
<comment type="caution">
    <text evidence="1">The sequence shown here is derived from an EMBL/GenBank/DDBJ whole genome shotgun (WGS) entry which is preliminary data.</text>
</comment>
<keyword evidence="2" id="KW-1185">Reference proteome</keyword>
<organism evidence="1 2">
    <name type="scientific">Shimia abyssi</name>
    <dbReference type="NCBI Taxonomy" id="1662395"/>
    <lineage>
        <taxon>Bacteria</taxon>
        <taxon>Pseudomonadati</taxon>
        <taxon>Pseudomonadota</taxon>
        <taxon>Alphaproteobacteria</taxon>
        <taxon>Rhodobacterales</taxon>
        <taxon>Roseobacteraceae</taxon>
    </lineage>
</organism>
<dbReference type="Proteomes" id="UP000240418">
    <property type="component" value="Unassembled WGS sequence"/>
</dbReference>